<dbReference type="InParanoid" id="A0A0C3FP99"/>
<accession>A0A0C3FP99</accession>
<protein>
    <submittedName>
        <fullName evidence="1">Uncharacterized protein</fullName>
    </submittedName>
</protein>
<organism evidence="1 2">
    <name type="scientific">Piloderma croceum (strain F 1598)</name>
    <dbReference type="NCBI Taxonomy" id="765440"/>
    <lineage>
        <taxon>Eukaryota</taxon>
        <taxon>Fungi</taxon>
        <taxon>Dikarya</taxon>
        <taxon>Basidiomycota</taxon>
        <taxon>Agaricomycotina</taxon>
        <taxon>Agaricomycetes</taxon>
        <taxon>Agaricomycetidae</taxon>
        <taxon>Atheliales</taxon>
        <taxon>Atheliaceae</taxon>
        <taxon>Piloderma</taxon>
    </lineage>
</organism>
<dbReference type="Proteomes" id="UP000054166">
    <property type="component" value="Unassembled WGS sequence"/>
</dbReference>
<proteinExistence type="predicted"/>
<evidence type="ECO:0000313" key="2">
    <source>
        <dbReference type="Proteomes" id="UP000054166"/>
    </source>
</evidence>
<reference evidence="1 2" key="1">
    <citation type="submission" date="2014-04" db="EMBL/GenBank/DDBJ databases">
        <authorList>
            <consortium name="DOE Joint Genome Institute"/>
            <person name="Kuo A."/>
            <person name="Tarkka M."/>
            <person name="Buscot F."/>
            <person name="Kohler A."/>
            <person name="Nagy L.G."/>
            <person name="Floudas D."/>
            <person name="Copeland A."/>
            <person name="Barry K.W."/>
            <person name="Cichocki N."/>
            <person name="Veneault-Fourrey C."/>
            <person name="LaButti K."/>
            <person name="Lindquist E.A."/>
            <person name="Lipzen A."/>
            <person name="Lundell T."/>
            <person name="Morin E."/>
            <person name="Murat C."/>
            <person name="Sun H."/>
            <person name="Tunlid A."/>
            <person name="Henrissat B."/>
            <person name="Grigoriev I.V."/>
            <person name="Hibbett D.S."/>
            <person name="Martin F."/>
            <person name="Nordberg H.P."/>
            <person name="Cantor M.N."/>
            <person name="Hua S.X."/>
        </authorList>
    </citation>
    <scope>NUCLEOTIDE SEQUENCE [LARGE SCALE GENOMIC DNA]</scope>
    <source>
        <strain evidence="1 2">F 1598</strain>
    </source>
</reference>
<dbReference type="AlphaFoldDB" id="A0A0C3FP99"/>
<reference evidence="2" key="2">
    <citation type="submission" date="2015-01" db="EMBL/GenBank/DDBJ databases">
        <title>Evolutionary Origins and Diversification of the Mycorrhizal Mutualists.</title>
        <authorList>
            <consortium name="DOE Joint Genome Institute"/>
            <consortium name="Mycorrhizal Genomics Consortium"/>
            <person name="Kohler A."/>
            <person name="Kuo A."/>
            <person name="Nagy L.G."/>
            <person name="Floudas D."/>
            <person name="Copeland A."/>
            <person name="Barry K.W."/>
            <person name="Cichocki N."/>
            <person name="Veneault-Fourrey C."/>
            <person name="LaButti K."/>
            <person name="Lindquist E.A."/>
            <person name="Lipzen A."/>
            <person name="Lundell T."/>
            <person name="Morin E."/>
            <person name="Murat C."/>
            <person name="Riley R."/>
            <person name="Ohm R."/>
            <person name="Sun H."/>
            <person name="Tunlid A."/>
            <person name="Henrissat B."/>
            <person name="Grigoriev I.V."/>
            <person name="Hibbett D.S."/>
            <person name="Martin F."/>
        </authorList>
    </citation>
    <scope>NUCLEOTIDE SEQUENCE [LARGE SCALE GENOMIC DNA]</scope>
    <source>
        <strain evidence="2">F 1598</strain>
    </source>
</reference>
<dbReference type="EMBL" id="KN832984">
    <property type="protein sequence ID" value="KIM85770.1"/>
    <property type="molecule type" value="Genomic_DNA"/>
</dbReference>
<evidence type="ECO:0000313" key="1">
    <source>
        <dbReference type="EMBL" id="KIM85770.1"/>
    </source>
</evidence>
<name>A0A0C3FP99_PILCF</name>
<keyword evidence="2" id="KW-1185">Reference proteome</keyword>
<dbReference type="HOGENOM" id="CLU_2146806_0_0_1"/>
<gene>
    <name evidence="1" type="ORF">PILCRDRAFT_816975</name>
</gene>
<sequence length="112" mass="12651">MNGWGTNLQWLDQDRYIVVPVSSVKHPLQRAKNEIATSAASLASCATSKFGACRVRMLCRNRQFQLYLAPIFCTGWGRISVIYETAPLTAFSTVNEARLWSDGYGKYIWTPK</sequence>